<sequence>MNMKLGVIDDIEAARYRRRIRQRRLRFPTELTPRQHRQRRGGPGAWRRTCRSLAISRVYFLAGGLARYWPARAAGLRARSLAACRHSMQMRRLFNASYLLDLQSLLFIKPFYC</sequence>
<dbReference type="EMBL" id="OV170221">
    <property type="protein sequence ID" value="CAH0714744.1"/>
    <property type="molecule type" value="Genomic_DNA"/>
</dbReference>
<reference evidence="1" key="1">
    <citation type="submission" date="2021-12" db="EMBL/GenBank/DDBJ databases">
        <authorList>
            <person name="Martin H S."/>
        </authorList>
    </citation>
    <scope>NUCLEOTIDE SEQUENCE</scope>
</reference>
<keyword evidence="2" id="KW-1185">Reference proteome</keyword>
<dbReference type="Proteomes" id="UP000838878">
    <property type="component" value="Chromosome 1"/>
</dbReference>
<protein>
    <submittedName>
        <fullName evidence="1">Uncharacterized protein</fullName>
    </submittedName>
</protein>
<evidence type="ECO:0000313" key="1">
    <source>
        <dbReference type="EMBL" id="CAH0714744.1"/>
    </source>
</evidence>
<name>A0A8J9Y0U9_9NEOP</name>
<gene>
    <name evidence="1" type="ORF">BINO364_LOCUS1762</name>
</gene>
<proteinExistence type="predicted"/>
<dbReference type="AlphaFoldDB" id="A0A8J9Y0U9"/>
<accession>A0A8J9Y0U9</accession>
<organism evidence="1 2">
    <name type="scientific">Brenthis ino</name>
    <name type="common">lesser marbled fritillary</name>
    <dbReference type="NCBI Taxonomy" id="405034"/>
    <lineage>
        <taxon>Eukaryota</taxon>
        <taxon>Metazoa</taxon>
        <taxon>Ecdysozoa</taxon>
        <taxon>Arthropoda</taxon>
        <taxon>Hexapoda</taxon>
        <taxon>Insecta</taxon>
        <taxon>Pterygota</taxon>
        <taxon>Neoptera</taxon>
        <taxon>Endopterygota</taxon>
        <taxon>Lepidoptera</taxon>
        <taxon>Glossata</taxon>
        <taxon>Ditrysia</taxon>
        <taxon>Papilionoidea</taxon>
        <taxon>Nymphalidae</taxon>
        <taxon>Heliconiinae</taxon>
        <taxon>Argynnini</taxon>
        <taxon>Brenthis</taxon>
    </lineage>
</organism>
<feature type="non-terminal residue" evidence="1">
    <location>
        <position position="113"/>
    </location>
</feature>
<evidence type="ECO:0000313" key="2">
    <source>
        <dbReference type="Proteomes" id="UP000838878"/>
    </source>
</evidence>